<dbReference type="AlphaFoldDB" id="A0A8J5QJA6"/>
<evidence type="ECO:0000313" key="3">
    <source>
        <dbReference type="Proteomes" id="UP000694255"/>
    </source>
</evidence>
<evidence type="ECO:0000313" key="2">
    <source>
        <dbReference type="EMBL" id="KAG7663148.1"/>
    </source>
</evidence>
<feature type="compositionally biased region" description="Acidic residues" evidence="1">
    <location>
        <begin position="257"/>
        <end position="274"/>
    </location>
</feature>
<dbReference type="GeneID" id="73470127"/>
<feature type="region of interest" description="Disordered" evidence="1">
    <location>
        <begin position="538"/>
        <end position="564"/>
    </location>
</feature>
<feature type="region of interest" description="Disordered" evidence="1">
    <location>
        <begin position="213"/>
        <end position="361"/>
    </location>
</feature>
<evidence type="ECO:0000256" key="1">
    <source>
        <dbReference type="SAM" id="MobiDB-lite"/>
    </source>
</evidence>
<dbReference type="OrthoDB" id="349045at2759"/>
<dbReference type="EMBL" id="JAGSYN010000144">
    <property type="protein sequence ID" value="KAG7663148.1"/>
    <property type="molecule type" value="Genomic_DNA"/>
</dbReference>
<protein>
    <submittedName>
        <fullName evidence="2">Uncharacterized protein</fullName>
    </submittedName>
</protein>
<proteinExistence type="predicted"/>
<keyword evidence="3" id="KW-1185">Reference proteome</keyword>
<gene>
    <name evidence="2" type="ORF">J8A68_003326</name>
</gene>
<feature type="compositionally biased region" description="Low complexity" evidence="1">
    <location>
        <begin position="334"/>
        <end position="344"/>
    </location>
</feature>
<sequence>MDSNIDPAVAADHHIYNTSDLSHNTKVDTNQVDDTDITTNEHRQDTTFDYDFISATKETDNIPLPQVEESTTEAALHILNSLNEQNHENYFNENGNDYSKDIDTQENSTKQETEEDEAVKLVQYNPDEKPKRLGRPRKHISNNWPQPENSSSENYNESIISKFRLDSQPVQGPGSRGGKAGVRKSPRGRVTLDSVRKRQATLNFTVSEDSNTSIGLEINNDNSNGSSNGEKSKESSHIGDQNDTMESEESPNNGDGDLSETPEVVEEIESEGDAESNPTTEKSDPPINGTVSKSTSPSGTKKKAPKLILKLGNKTFKPTPSKLTKIAPKPIGFSSTASSDTPAASKRKSSPAKAAATTKKKLKLSLTKTTSRTTVKNGRNKLTRQLPGPLVGLYYDLYDDNLSDEYFEGAKKEKIALGFPCIKSPYASDLVFIVGFLNKFKDVIPMETNLGPKDFEKGLGLPKVGSDGICDDKYNAREVSLANEEETEGTDEISPEMESLFKKLLTLVLNRKKPVTSIAKAIAELKPMSISLGLPQEWKQLKPHPNPPSPDSIQSPVDPSHPEIHISELPQNQEYLITFNPFYTTPLFESHGLAALSNPQDRLILIRTLIQWSLSTSDIIKSAITRSVHAQDLPGDKETYYAARSVLYGFKHTEETKREAEIKLTKRKDDDAGVVKYVDPMSDPMVHSMGLRLIPSVIGDLGFGIGRVFFVRMDEGSNGGLNSVRKMSQIWGLSNAAAIGGEVPSGFGVFVQDVHSMLVAALTSDGVEFDDNGMEVKSEPVEESECWYEVAKDVSELGEFVNFLGRRLGMIETEEPVVVIPMASKIYRPVLALYEYLSGILPLLASQEELRKSNLDSRATRRKREVVDYSDARASEKYKTAIEAEGSGEYIDENGAYDDDDYEGEENISEDDEDEEYQD</sequence>
<feature type="compositionally biased region" description="Low complexity" evidence="1">
    <location>
        <begin position="219"/>
        <end position="229"/>
    </location>
</feature>
<feature type="region of interest" description="Disordered" evidence="1">
    <location>
        <begin position="884"/>
        <end position="919"/>
    </location>
</feature>
<reference evidence="2 3" key="1">
    <citation type="journal article" date="2021" name="DNA Res.">
        <title>Genome analysis of Candida subhashii reveals its hybrid nature and dual mitochondrial genome conformations.</title>
        <authorList>
            <person name="Mixao V."/>
            <person name="Hegedusova E."/>
            <person name="Saus E."/>
            <person name="Pryszcz L.P."/>
            <person name="Cillingova A."/>
            <person name="Nosek J."/>
            <person name="Gabaldon T."/>
        </authorList>
    </citation>
    <scope>NUCLEOTIDE SEQUENCE [LARGE SCALE GENOMIC DNA]</scope>
    <source>
        <strain evidence="2 3">CBS 10753</strain>
    </source>
</reference>
<feature type="region of interest" description="Disordered" evidence="1">
    <location>
        <begin position="88"/>
        <end position="196"/>
    </location>
</feature>
<feature type="compositionally biased region" description="Polar residues" evidence="1">
    <location>
        <begin position="88"/>
        <end position="97"/>
    </location>
</feature>
<feature type="compositionally biased region" description="Acidic residues" evidence="1">
    <location>
        <begin position="890"/>
        <end position="919"/>
    </location>
</feature>
<feature type="compositionally biased region" description="Low complexity" evidence="1">
    <location>
        <begin position="148"/>
        <end position="161"/>
    </location>
</feature>
<accession>A0A8J5QJA6</accession>
<dbReference type="RefSeq" id="XP_049263380.1">
    <property type="nucleotide sequence ID" value="XM_049407171.1"/>
</dbReference>
<organism evidence="2 3">
    <name type="scientific">[Candida] subhashii</name>
    <dbReference type="NCBI Taxonomy" id="561895"/>
    <lineage>
        <taxon>Eukaryota</taxon>
        <taxon>Fungi</taxon>
        <taxon>Dikarya</taxon>
        <taxon>Ascomycota</taxon>
        <taxon>Saccharomycotina</taxon>
        <taxon>Pichiomycetes</taxon>
        <taxon>Debaryomycetaceae</taxon>
        <taxon>Spathaspora</taxon>
    </lineage>
</organism>
<comment type="caution">
    <text evidence="2">The sequence shown here is derived from an EMBL/GenBank/DDBJ whole genome shotgun (WGS) entry which is preliminary data.</text>
</comment>
<dbReference type="Proteomes" id="UP000694255">
    <property type="component" value="Unassembled WGS sequence"/>
</dbReference>
<name>A0A8J5QJA6_9ASCO</name>